<proteinExistence type="predicted"/>
<evidence type="ECO:0000313" key="2">
    <source>
        <dbReference type="EMBL" id="KAK3794760.1"/>
    </source>
</evidence>
<evidence type="ECO:0000313" key="3">
    <source>
        <dbReference type="Proteomes" id="UP001283361"/>
    </source>
</evidence>
<dbReference type="EMBL" id="JAWDGP010001093">
    <property type="protein sequence ID" value="KAK3794760.1"/>
    <property type="molecule type" value="Genomic_DNA"/>
</dbReference>
<gene>
    <name evidence="2" type="ORF">RRG08_047035</name>
</gene>
<protein>
    <submittedName>
        <fullName evidence="2">Uncharacterized protein</fullName>
    </submittedName>
</protein>
<evidence type="ECO:0000256" key="1">
    <source>
        <dbReference type="SAM" id="MobiDB-lite"/>
    </source>
</evidence>
<feature type="region of interest" description="Disordered" evidence="1">
    <location>
        <begin position="144"/>
        <end position="172"/>
    </location>
</feature>
<comment type="caution">
    <text evidence="2">The sequence shown here is derived from an EMBL/GenBank/DDBJ whole genome shotgun (WGS) entry which is preliminary data.</text>
</comment>
<sequence>MPVYTSLFELSVGLDIKIEIATIGYSSSKETVKRGFSQLEMEECLNCKINRSSISSPRSANPSVSAGYSLSSVPLLIQKKKVLEESSVFNSFKHKCILKLKSESILAVNHGFQNEEKIPPLLEEESYLSETFRLYALPKRIGSLPQREGEETGSKRNLNRVSPGPDGTLLDLSSGQSFALCEEQRGESLKPGRRMVED</sequence>
<name>A0AAE1E5Y6_9GAST</name>
<dbReference type="AlphaFoldDB" id="A0AAE1E5Y6"/>
<dbReference type="Proteomes" id="UP001283361">
    <property type="component" value="Unassembled WGS sequence"/>
</dbReference>
<reference evidence="2" key="1">
    <citation type="journal article" date="2023" name="G3 (Bethesda)">
        <title>A reference genome for the long-term kleptoplast-retaining sea slug Elysia crispata morphotype clarki.</title>
        <authorList>
            <person name="Eastman K.E."/>
            <person name="Pendleton A.L."/>
            <person name="Shaikh M.A."/>
            <person name="Suttiyut T."/>
            <person name="Ogas R."/>
            <person name="Tomko P."/>
            <person name="Gavelis G."/>
            <person name="Widhalm J.R."/>
            <person name="Wisecaver J.H."/>
        </authorList>
    </citation>
    <scope>NUCLEOTIDE SEQUENCE</scope>
    <source>
        <strain evidence="2">ECLA1</strain>
    </source>
</reference>
<organism evidence="2 3">
    <name type="scientific">Elysia crispata</name>
    <name type="common">lettuce slug</name>
    <dbReference type="NCBI Taxonomy" id="231223"/>
    <lineage>
        <taxon>Eukaryota</taxon>
        <taxon>Metazoa</taxon>
        <taxon>Spiralia</taxon>
        <taxon>Lophotrochozoa</taxon>
        <taxon>Mollusca</taxon>
        <taxon>Gastropoda</taxon>
        <taxon>Heterobranchia</taxon>
        <taxon>Euthyneura</taxon>
        <taxon>Panpulmonata</taxon>
        <taxon>Sacoglossa</taxon>
        <taxon>Placobranchoidea</taxon>
        <taxon>Plakobranchidae</taxon>
        <taxon>Elysia</taxon>
    </lineage>
</organism>
<keyword evidence="3" id="KW-1185">Reference proteome</keyword>
<accession>A0AAE1E5Y6</accession>